<proteinExistence type="predicted"/>
<accession>S3C097</accession>
<dbReference type="STRING" id="1262450.S3C097"/>
<evidence type="ECO:0000313" key="3">
    <source>
        <dbReference type="Proteomes" id="UP000016923"/>
    </source>
</evidence>
<organism evidence="2 3">
    <name type="scientific">Ophiostoma piceae (strain UAMH 11346)</name>
    <name type="common">Sap stain fungus</name>
    <dbReference type="NCBI Taxonomy" id="1262450"/>
    <lineage>
        <taxon>Eukaryota</taxon>
        <taxon>Fungi</taxon>
        <taxon>Dikarya</taxon>
        <taxon>Ascomycota</taxon>
        <taxon>Pezizomycotina</taxon>
        <taxon>Sordariomycetes</taxon>
        <taxon>Sordariomycetidae</taxon>
        <taxon>Ophiostomatales</taxon>
        <taxon>Ophiostomataceae</taxon>
        <taxon>Ophiostoma</taxon>
    </lineage>
</organism>
<dbReference type="OrthoDB" id="4883757at2759"/>
<reference evidence="2 3" key="1">
    <citation type="journal article" date="2013" name="BMC Genomics">
        <title>The genome and transcriptome of the pine saprophyte Ophiostoma piceae, and a comparison with the bark beetle-associated pine pathogen Grosmannia clavigera.</title>
        <authorList>
            <person name="Haridas S."/>
            <person name="Wang Y."/>
            <person name="Lim L."/>
            <person name="Massoumi Alamouti S."/>
            <person name="Jackman S."/>
            <person name="Docking R."/>
            <person name="Robertson G."/>
            <person name="Birol I."/>
            <person name="Bohlmann J."/>
            <person name="Breuil C."/>
        </authorList>
    </citation>
    <scope>NUCLEOTIDE SEQUENCE [LARGE SCALE GENOMIC DNA]</scope>
    <source>
        <strain evidence="2 3">UAMH 11346</strain>
    </source>
</reference>
<gene>
    <name evidence="2" type="ORF">F503_03396</name>
</gene>
<feature type="region of interest" description="Disordered" evidence="1">
    <location>
        <begin position="485"/>
        <end position="516"/>
    </location>
</feature>
<dbReference type="VEuPathDB" id="FungiDB:F503_03396"/>
<keyword evidence="3" id="KW-1185">Reference proteome</keyword>
<evidence type="ECO:0000256" key="1">
    <source>
        <dbReference type="SAM" id="MobiDB-lite"/>
    </source>
</evidence>
<protein>
    <submittedName>
        <fullName evidence="2">Uncharacterized protein</fullName>
    </submittedName>
</protein>
<dbReference type="HOGENOM" id="CLU_331523_0_0_1"/>
<dbReference type="eggNOG" id="ENOG502SWIS">
    <property type="taxonomic scope" value="Eukaryota"/>
</dbReference>
<sequence>MDTLSLEIVELIASLLPLHDAVHFSMSCRIARAACRRRIEPDSYLVKTFRTPRYLLAAMTDFGCVLSGSRALEYFVPGSASESSDWDFLVPCVESSTLGMMDALEKCGVEWEDPFDSVMSLIASLQKSGTAIVRAAALVSVRPELFASRRRPRPTREQREMYELLYDFVFQSLYGHYTSWIRVDIKVRNYPELAAMGPAWIAKAYKNMTSKRPLKDSSYNMDVDLNLDDILEIDNRANIRGSRTSELSANSAVVKTSTSVYKLTEVFRNMLLHENINPLTGHADDFETCSVSDTMDAEEYNEHNLSKPVKLINGYIKPTSPSSSSNSSRQERQKVQLFQCHSRINTPCTPLEYIVNSYYATHVQCFISGWAAGHFFYDLARQKLAINWGQEIARARQHARRMCIRKYRERGFRFFVSGSLELELDDNLDYFVHATEVKRGNSTLCRTGEVFPGARQHDSATAQHDLIVEAVAAADFAALRAAVGDNNDDEEGEEEMRSPTSPPHEVESGSDNNMRPQFLSHEGYDALYAAVHPGAHSDQARLRAQDPAPPNLDVTSVSRRLGDKGTLLVRFHRLQKTMWLKSICGNCRRELECAEDRLAVHSQCCLTRNTMGPYGGVPRGFVETEWQRSSFRHYQTLCRSLDMFRWHLTMKRSLKHARDFQLQATEPVLPHMARWHYPYGVSKFGNGTFHQPVSMGIMAAERASAASTRSSWGTLFDYARARPWDPHKDMVKPSSYSKFVGSAPRAWSLRDIFAAGVLAKSVPIREDNNLTGVSAEAVAQAYMPWNTRGKLRVRDGKRAFFAVDNQADNRYEDEEGEADEDGFTQVESREEQWTYFRYLLTATPTACTATECRWLLVNMLPPQI</sequence>
<evidence type="ECO:0000313" key="2">
    <source>
        <dbReference type="EMBL" id="EPE06969.1"/>
    </source>
</evidence>
<dbReference type="Proteomes" id="UP000016923">
    <property type="component" value="Unassembled WGS sequence"/>
</dbReference>
<dbReference type="AlphaFoldDB" id="S3C097"/>
<name>S3C097_OPHP1</name>
<dbReference type="EMBL" id="KE148152">
    <property type="protein sequence ID" value="EPE06969.1"/>
    <property type="molecule type" value="Genomic_DNA"/>
</dbReference>
<feature type="region of interest" description="Disordered" evidence="1">
    <location>
        <begin position="537"/>
        <end position="557"/>
    </location>
</feature>